<dbReference type="Proteomes" id="UP000603708">
    <property type="component" value="Unassembled WGS sequence"/>
</dbReference>
<gene>
    <name evidence="10" type="ORF">GCM10018793_11110</name>
</gene>
<keyword evidence="2" id="KW-0285">Flavoprotein</keyword>
<feature type="domain" description="FAD-binding FR-type" evidence="9">
    <location>
        <begin position="10"/>
        <end position="112"/>
    </location>
</feature>
<dbReference type="Gene3D" id="3.10.20.30">
    <property type="match status" value="1"/>
</dbReference>
<dbReference type="EMBL" id="BNCD01000002">
    <property type="protein sequence ID" value="GHH73070.1"/>
    <property type="molecule type" value="Genomic_DNA"/>
</dbReference>
<evidence type="ECO:0000259" key="9">
    <source>
        <dbReference type="PROSITE" id="PS51384"/>
    </source>
</evidence>
<dbReference type="GO" id="GO:0051537">
    <property type="term" value="F:2 iron, 2 sulfur cluster binding"/>
    <property type="evidence" value="ECO:0007669"/>
    <property type="project" value="UniProtKB-KW"/>
</dbReference>
<name>A0A919FVD6_9ACTN</name>
<evidence type="ECO:0000256" key="1">
    <source>
        <dbReference type="ARBA" id="ARBA00001974"/>
    </source>
</evidence>
<dbReference type="Gene3D" id="2.40.30.10">
    <property type="entry name" value="Translation factors"/>
    <property type="match status" value="1"/>
</dbReference>
<evidence type="ECO:0000313" key="11">
    <source>
        <dbReference type="Proteomes" id="UP000603708"/>
    </source>
</evidence>
<dbReference type="GO" id="GO:0016491">
    <property type="term" value="F:oxidoreductase activity"/>
    <property type="evidence" value="ECO:0007669"/>
    <property type="project" value="UniProtKB-KW"/>
</dbReference>
<dbReference type="InterPro" id="IPR039261">
    <property type="entry name" value="FNR_nucleotide-bd"/>
</dbReference>
<dbReference type="SUPFAM" id="SSF63380">
    <property type="entry name" value="Riboflavin synthase domain-like"/>
    <property type="match status" value="1"/>
</dbReference>
<dbReference type="InterPro" id="IPR050415">
    <property type="entry name" value="MRET"/>
</dbReference>
<evidence type="ECO:0000313" key="10">
    <source>
        <dbReference type="EMBL" id="GHH73070.1"/>
    </source>
</evidence>
<keyword evidence="3" id="KW-0001">2Fe-2S</keyword>
<reference evidence="10" key="1">
    <citation type="journal article" date="2014" name="Int. J. Syst. Evol. Microbiol.">
        <title>Complete genome sequence of Corynebacterium casei LMG S-19264T (=DSM 44701T), isolated from a smear-ripened cheese.</title>
        <authorList>
            <consortium name="US DOE Joint Genome Institute (JGI-PGF)"/>
            <person name="Walter F."/>
            <person name="Albersmeier A."/>
            <person name="Kalinowski J."/>
            <person name="Ruckert C."/>
        </authorList>
    </citation>
    <scope>NUCLEOTIDE SEQUENCE</scope>
    <source>
        <strain evidence="10">JCM 5069</strain>
    </source>
</reference>
<comment type="caution">
    <text evidence="10">The sequence shown here is derived from an EMBL/GenBank/DDBJ whole genome shotgun (WGS) entry which is preliminary data.</text>
</comment>
<dbReference type="PROSITE" id="PS51384">
    <property type="entry name" value="FAD_FR"/>
    <property type="match status" value="1"/>
</dbReference>
<keyword evidence="5" id="KW-0560">Oxidoreductase</keyword>
<sequence>MPTTTPPHSEAELDLTLARKEQLADGVVRLTLVHPQGEPLPAWRPGAHIDLLLGPGLVRQYSLCGDPDDPSVLQVAVLREPDGRGGSEHVHDNLAEGGTVRIRGPRNHFPLVDAERYLFVAGGIGITPILPMVAEAARRGADWRLVYGGRTRASMAFADRLAGDHPDRVRLCPQDETGLLDLDALLGSPREGTEVYCCGPAPLLDAVERRCAGWPPGTLHVERFAPREDPAPDGTGESFEVELAGSGTILTVPPDRSVLEVLEEAGVPVLSSCREGTCGTCETGVLDGVPEHRDSLLTEEERAAGDVMFVCVSRCASKRLVLDL</sequence>
<accession>A0A919FVD6</accession>
<evidence type="ECO:0000256" key="6">
    <source>
        <dbReference type="ARBA" id="ARBA00023004"/>
    </source>
</evidence>
<dbReference type="PANTHER" id="PTHR47354:SF1">
    <property type="entry name" value="CARNITINE MONOOXYGENASE REDUCTASE SUBUNIT"/>
    <property type="match status" value="1"/>
</dbReference>
<dbReference type="InterPro" id="IPR012675">
    <property type="entry name" value="Beta-grasp_dom_sf"/>
</dbReference>
<dbReference type="SUPFAM" id="SSF52343">
    <property type="entry name" value="Ferredoxin reductase-like, C-terminal NADP-linked domain"/>
    <property type="match status" value="1"/>
</dbReference>
<protein>
    <submittedName>
        <fullName evidence="10">Ferredoxin</fullName>
    </submittedName>
</protein>
<dbReference type="Pfam" id="PF00111">
    <property type="entry name" value="Fer2"/>
    <property type="match status" value="1"/>
</dbReference>
<dbReference type="PRINTS" id="PR00409">
    <property type="entry name" value="PHDIOXRDTASE"/>
</dbReference>
<evidence type="ECO:0000259" key="8">
    <source>
        <dbReference type="PROSITE" id="PS51085"/>
    </source>
</evidence>
<dbReference type="PROSITE" id="PS51085">
    <property type="entry name" value="2FE2S_FER_2"/>
    <property type="match status" value="1"/>
</dbReference>
<dbReference type="AlphaFoldDB" id="A0A919FVD6"/>
<dbReference type="SUPFAM" id="SSF54292">
    <property type="entry name" value="2Fe-2S ferredoxin-like"/>
    <property type="match status" value="1"/>
</dbReference>
<evidence type="ECO:0000256" key="4">
    <source>
        <dbReference type="ARBA" id="ARBA00022723"/>
    </source>
</evidence>
<proteinExistence type="predicted"/>
<dbReference type="InterPro" id="IPR001433">
    <property type="entry name" value="OxRdtase_FAD/NAD-bd"/>
</dbReference>
<dbReference type="Gene3D" id="3.40.50.80">
    <property type="entry name" value="Nucleotide-binding domain of ferredoxin-NADP reductase (FNR) module"/>
    <property type="match status" value="1"/>
</dbReference>
<organism evidence="10 11">
    <name type="scientific">Streptomyces sulfonofaciens</name>
    <dbReference type="NCBI Taxonomy" id="68272"/>
    <lineage>
        <taxon>Bacteria</taxon>
        <taxon>Bacillati</taxon>
        <taxon>Actinomycetota</taxon>
        <taxon>Actinomycetes</taxon>
        <taxon>Kitasatosporales</taxon>
        <taxon>Streptomycetaceae</taxon>
        <taxon>Streptomyces</taxon>
    </lineage>
</organism>
<dbReference type="InterPro" id="IPR001041">
    <property type="entry name" value="2Fe-2S_ferredoxin-type"/>
</dbReference>
<dbReference type="CDD" id="cd00207">
    <property type="entry name" value="fer2"/>
    <property type="match status" value="1"/>
</dbReference>
<comment type="cofactor">
    <cofactor evidence="1">
        <name>FAD</name>
        <dbReference type="ChEBI" id="CHEBI:57692"/>
    </cofactor>
</comment>
<evidence type="ECO:0000256" key="3">
    <source>
        <dbReference type="ARBA" id="ARBA00022714"/>
    </source>
</evidence>
<evidence type="ECO:0000256" key="5">
    <source>
        <dbReference type="ARBA" id="ARBA00023002"/>
    </source>
</evidence>
<dbReference type="InterPro" id="IPR017927">
    <property type="entry name" value="FAD-bd_FR_type"/>
</dbReference>
<dbReference type="PROSITE" id="PS00197">
    <property type="entry name" value="2FE2S_FER_1"/>
    <property type="match status" value="1"/>
</dbReference>
<reference evidence="10" key="2">
    <citation type="submission" date="2020-09" db="EMBL/GenBank/DDBJ databases">
        <authorList>
            <person name="Sun Q."/>
            <person name="Ohkuma M."/>
        </authorList>
    </citation>
    <scope>NUCLEOTIDE SEQUENCE</scope>
    <source>
        <strain evidence="10">JCM 5069</strain>
    </source>
</reference>
<keyword evidence="6" id="KW-0408">Iron</keyword>
<keyword evidence="4" id="KW-0479">Metal-binding</keyword>
<keyword evidence="11" id="KW-1185">Reference proteome</keyword>
<evidence type="ECO:0000256" key="2">
    <source>
        <dbReference type="ARBA" id="ARBA00022630"/>
    </source>
</evidence>
<dbReference type="Pfam" id="PF00175">
    <property type="entry name" value="NAD_binding_1"/>
    <property type="match status" value="1"/>
</dbReference>
<dbReference type="InterPro" id="IPR036010">
    <property type="entry name" value="2Fe-2S_ferredoxin-like_sf"/>
</dbReference>
<feature type="domain" description="2Fe-2S ferredoxin-type" evidence="8">
    <location>
        <begin position="239"/>
        <end position="324"/>
    </location>
</feature>
<dbReference type="InterPro" id="IPR006058">
    <property type="entry name" value="2Fe2S_fd_BS"/>
</dbReference>
<keyword evidence="7" id="KW-0411">Iron-sulfur</keyword>
<evidence type="ECO:0000256" key="7">
    <source>
        <dbReference type="ARBA" id="ARBA00023014"/>
    </source>
</evidence>
<dbReference type="RefSeq" id="WP_189929720.1">
    <property type="nucleotide sequence ID" value="NZ_BNCD01000002.1"/>
</dbReference>
<dbReference type="InterPro" id="IPR017938">
    <property type="entry name" value="Riboflavin_synthase-like_b-brl"/>
</dbReference>
<dbReference type="CDD" id="cd06185">
    <property type="entry name" value="PDR_like"/>
    <property type="match status" value="1"/>
</dbReference>
<dbReference type="PANTHER" id="PTHR47354">
    <property type="entry name" value="NADH OXIDOREDUCTASE HCR"/>
    <property type="match status" value="1"/>
</dbReference>
<dbReference type="GO" id="GO:0046872">
    <property type="term" value="F:metal ion binding"/>
    <property type="evidence" value="ECO:0007669"/>
    <property type="project" value="UniProtKB-KW"/>
</dbReference>